<keyword evidence="2" id="KW-1185">Reference proteome</keyword>
<proteinExistence type="predicted"/>
<dbReference type="EMBL" id="JAOYFB010000005">
    <property type="protein sequence ID" value="KAK4015920.1"/>
    <property type="molecule type" value="Genomic_DNA"/>
</dbReference>
<accession>A0ABQ9ZSK9</accession>
<evidence type="ECO:0000313" key="1">
    <source>
        <dbReference type="EMBL" id="KAK4015920.1"/>
    </source>
</evidence>
<organism evidence="1 2">
    <name type="scientific">Daphnia magna</name>
    <dbReference type="NCBI Taxonomy" id="35525"/>
    <lineage>
        <taxon>Eukaryota</taxon>
        <taxon>Metazoa</taxon>
        <taxon>Ecdysozoa</taxon>
        <taxon>Arthropoda</taxon>
        <taxon>Crustacea</taxon>
        <taxon>Branchiopoda</taxon>
        <taxon>Diplostraca</taxon>
        <taxon>Cladocera</taxon>
        <taxon>Anomopoda</taxon>
        <taxon>Daphniidae</taxon>
        <taxon>Daphnia</taxon>
    </lineage>
</organism>
<name>A0ABQ9ZSK9_9CRUS</name>
<dbReference type="Proteomes" id="UP001234178">
    <property type="component" value="Unassembled WGS sequence"/>
</dbReference>
<gene>
    <name evidence="1" type="ORF">OUZ56_030886</name>
</gene>
<reference evidence="1 2" key="1">
    <citation type="journal article" date="2023" name="Nucleic Acids Res.">
        <title>The hologenome of Daphnia magna reveals possible DNA methylation and microbiome-mediated evolution of the host genome.</title>
        <authorList>
            <person name="Chaturvedi A."/>
            <person name="Li X."/>
            <person name="Dhandapani V."/>
            <person name="Marshall H."/>
            <person name="Kissane S."/>
            <person name="Cuenca-Cambronero M."/>
            <person name="Asole G."/>
            <person name="Calvet F."/>
            <person name="Ruiz-Romero M."/>
            <person name="Marangio P."/>
            <person name="Guigo R."/>
            <person name="Rago D."/>
            <person name="Mirbahai L."/>
            <person name="Eastwood N."/>
            <person name="Colbourne J.K."/>
            <person name="Zhou J."/>
            <person name="Mallon E."/>
            <person name="Orsini L."/>
        </authorList>
    </citation>
    <scope>NUCLEOTIDE SEQUENCE [LARGE SCALE GENOMIC DNA]</scope>
    <source>
        <strain evidence="1">LRV0_1</strain>
    </source>
</reference>
<comment type="caution">
    <text evidence="1">The sequence shown here is derived from an EMBL/GenBank/DDBJ whole genome shotgun (WGS) entry which is preliminary data.</text>
</comment>
<evidence type="ECO:0000313" key="2">
    <source>
        <dbReference type="Proteomes" id="UP001234178"/>
    </source>
</evidence>
<protein>
    <submittedName>
        <fullName evidence="1">Uncharacterized protein</fullName>
    </submittedName>
</protein>
<sequence length="118" mass="13800">MDEKTKGRAENPRHCLGYPPAVVIDEQHLKTYLKYLLSFLFPVGVATKALEVDRLIFKTAVVSDLGQPWLLLRREILLIMKKIQRFIDFLTWCLQMREHGRVDSHFQLKTKVTLGLTY</sequence>